<gene>
    <name evidence="1" type="ORF">NMP03_07415</name>
</gene>
<dbReference type="Proteomes" id="UP001058533">
    <property type="component" value="Chromosome"/>
</dbReference>
<evidence type="ECO:0000313" key="2">
    <source>
        <dbReference type="Proteomes" id="UP001058533"/>
    </source>
</evidence>
<reference evidence="1" key="1">
    <citation type="submission" date="2022-07" db="EMBL/GenBank/DDBJ databases">
        <title>Sphingomonas sp. nov., a novel bacterium isolated from the north slope of the Mount Everest.</title>
        <authorList>
            <person name="Cui X."/>
            <person name="Liu Y."/>
        </authorList>
    </citation>
    <scope>NUCLEOTIDE SEQUENCE</scope>
    <source>
        <strain evidence="1">S5-59</strain>
    </source>
</reference>
<proteinExistence type="predicted"/>
<dbReference type="EMBL" id="CP101740">
    <property type="protein sequence ID" value="UUL84006.1"/>
    <property type="molecule type" value="Genomic_DNA"/>
</dbReference>
<name>A0ABY5LD22_9SPHN</name>
<keyword evidence="2" id="KW-1185">Reference proteome</keyword>
<sequence length="88" mass="9206">MSGSEQAPAPNALTGRVAEQLPLCRGCRQFTRPGERECPFCGGDVAALASRHAHHLSIARAAARDLSARIAAGGKPVDDPRQVGTSEE</sequence>
<protein>
    <submittedName>
        <fullName evidence="1">Uncharacterized protein</fullName>
    </submittedName>
</protein>
<dbReference type="RefSeq" id="WP_256507841.1">
    <property type="nucleotide sequence ID" value="NZ_CP101740.1"/>
</dbReference>
<organism evidence="1 2">
    <name type="scientific">Sphingomonas qomolangmaensis</name>
    <dbReference type="NCBI Taxonomy" id="2918765"/>
    <lineage>
        <taxon>Bacteria</taxon>
        <taxon>Pseudomonadati</taxon>
        <taxon>Pseudomonadota</taxon>
        <taxon>Alphaproteobacteria</taxon>
        <taxon>Sphingomonadales</taxon>
        <taxon>Sphingomonadaceae</taxon>
        <taxon>Sphingomonas</taxon>
    </lineage>
</organism>
<accession>A0ABY5LD22</accession>
<evidence type="ECO:0000313" key="1">
    <source>
        <dbReference type="EMBL" id="UUL84006.1"/>
    </source>
</evidence>